<dbReference type="PATRIC" id="fig|1029756.8.peg.2510"/>
<name>V5SIB9_9HYPH</name>
<keyword evidence="2" id="KW-1185">Reference proteome</keyword>
<sequence>MRHGIARKISRKFDALRAFVRFHFDIAPQSTSRSNLPGRLHAFAGTRS</sequence>
<protein>
    <submittedName>
        <fullName evidence="1">Uncharacterized protein</fullName>
    </submittedName>
</protein>
<dbReference type="HOGENOM" id="CLU_3153734_0_0_5"/>
<dbReference type="EMBL" id="CP006912">
    <property type="protein sequence ID" value="AHB50247.1"/>
    <property type="molecule type" value="Genomic_DNA"/>
</dbReference>
<proteinExistence type="predicted"/>
<accession>V5SIB9</accession>
<evidence type="ECO:0000313" key="2">
    <source>
        <dbReference type="Proteomes" id="UP000018542"/>
    </source>
</evidence>
<dbReference type="KEGG" id="hni:W911_12090"/>
<reference evidence="1 2" key="1">
    <citation type="journal article" date="2014" name="Genome Announc.">
        <title>Complete Genome Sequence of Hyphomicrobium nitrativorans Strain NL23, a Denitrifying Bacterium Isolated from Biofilm of a Methanol-Fed Denitrification System Treating Seawater at the Montreal Biodome.</title>
        <authorList>
            <person name="Martineau C."/>
            <person name="Villeneuve C."/>
            <person name="Mauffrey F."/>
            <person name="Villemur R."/>
        </authorList>
    </citation>
    <scope>NUCLEOTIDE SEQUENCE [LARGE SCALE GENOMIC DNA]</scope>
    <source>
        <strain evidence="1">NL23</strain>
    </source>
</reference>
<gene>
    <name evidence="1" type="ORF">W911_12090</name>
</gene>
<evidence type="ECO:0000313" key="1">
    <source>
        <dbReference type="EMBL" id="AHB50247.1"/>
    </source>
</evidence>
<dbReference type="AlphaFoldDB" id="V5SIB9"/>
<dbReference type="Proteomes" id="UP000018542">
    <property type="component" value="Chromosome"/>
</dbReference>
<dbReference type="STRING" id="1029756.W911_12090"/>
<organism evidence="1 2">
    <name type="scientific">Hyphomicrobium nitrativorans NL23</name>
    <dbReference type="NCBI Taxonomy" id="1029756"/>
    <lineage>
        <taxon>Bacteria</taxon>
        <taxon>Pseudomonadati</taxon>
        <taxon>Pseudomonadota</taxon>
        <taxon>Alphaproteobacteria</taxon>
        <taxon>Hyphomicrobiales</taxon>
        <taxon>Hyphomicrobiaceae</taxon>
        <taxon>Hyphomicrobium</taxon>
    </lineage>
</organism>